<evidence type="ECO:0000256" key="2">
    <source>
        <dbReference type="SAM" id="MobiDB-lite"/>
    </source>
</evidence>
<dbReference type="Pfam" id="PF13517">
    <property type="entry name" value="FG-GAP_3"/>
    <property type="match status" value="3"/>
</dbReference>
<name>A0A450SRK3_9GAMM</name>
<evidence type="ECO:0000256" key="1">
    <source>
        <dbReference type="ARBA" id="ARBA00022729"/>
    </source>
</evidence>
<protein>
    <submittedName>
        <fullName evidence="5">Repeat domain-containing protein</fullName>
    </submittedName>
</protein>
<evidence type="ECO:0000256" key="3">
    <source>
        <dbReference type="SAM" id="SignalP"/>
    </source>
</evidence>
<dbReference type="EMBL" id="CAADEW010000063">
    <property type="protein sequence ID" value="VFJ56663.1"/>
    <property type="molecule type" value="Genomic_DNA"/>
</dbReference>
<dbReference type="PANTHER" id="PTHR16026:SF0">
    <property type="entry name" value="CARTILAGE ACIDIC PROTEIN 1"/>
    <property type="match status" value="1"/>
</dbReference>
<reference evidence="5" key="1">
    <citation type="submission" date="2019-02" db="EMBL/GenBank/DDBJ databases">
        <authorList>
            <person name="Gruber-Vodicka R. H."/>
            <person name="Seah K. B. B."/>
        </authorList>
    </citation>
    <scope>NUCLEOTIDE SEQUENCE</scope>
    <source>
        <strain evidence="6">BECK_BZ106</strain>
        <strain evidence="5">BECK_BZ15</strain>
    </source>
</reference>
<dbReference type="EMBL" id="CAADFD010000083">
    <property type="protein sequence ID" value="VFJ63429.1"/>
    <property type="molecule type" value="Genomic_DNA"/>
</dbReference>
<dbReference type="SUPFAM" id="SSF69318">
    <property type="entry name" value="Integrin alpha N-terminal domain"/>
    <property type="match status" value="1"/>
</dbReference>
<sequence>MNLQLLSPPGKITALLFLSILSSVASAVPTTPQSLPTDSKTDNTSPSGTRTAAFSEIAKTSGLDFVHFSGISGKFHFSEILGAGGALFDYDQDGDLDVYLVQSHALACTHAPDSSPCLDVIEHQGPLHDRLYRNDLVITEDGTRQIRFTDVTEASRIKATGYGMGAAVGDFDNDGWPDLYVTNYGSNQFLRNNGDGTFEDITKKAGVNEPRWSVSASFLDFDRDGWLDLFVGNYVDFTIKNHQSCYAPDGSQDYCSPLTFRPVPCRLFRNRGNGTFEDVSGRSGIVKENAGALGVVSADFNGDGWIDIYVGNDGRPNQLWINQKDGSFRNEAFLAGTAVNMDGAAEASMGVDAGDFDNDGDQDLFMTHLLEETNTLYINDGTGWFQDRSVATGIAVPSQGRTAFGTGWIDYDNNGWLDLIIVNGDVKTIPELAQKGDPLPYHQPNQLLANLGNGRFQDVTAQAGAAFSLSEISRGTAFGDLDNDGDIDILITNNTGPVRLLRNDLDSNNHWLGLRLLDKTGRDALGARVRVLRDDAPTLWRRARTDGSYASANDPRVLVGLGSSDKVRAVRVLWPTGYQEEWQAETGDYLTVDQYLTLREGEGMAVQEP</sequence>
<feature type="region of interest" description="Disordered" evidence="2">
    <location>
        <begin position="29"/>
        <end position="49"/>
    </location>
</feature>
<evidence type="ECO:0000313" key="5">
    <source>
        <dbReference type="EMBL" id="VFJ56663.1"/>
    </source>
</evidence>
<keyword evidence="1 3" id="KW-0732">Signal</keyword>
<feature type="domain" description="ASPIC/UnbV" evidence="4">
    <location>
        <begin position="524"/>
        <end position="583"/>
    </location>
</feature>
<dbReference type="InterPro" id="IPR028994">
    <property type="entry name" value="Integrin_alpha_N"/>
</dbReference>
<evidence type="ECO:0000259" key="4">
    <source>
        <dbReference type="Pfam" id="PF07593"/>
    </source>
</evidence>
<accession>A0A450SRK3</accession>
<feature type="chain" id="PRO_5033824386" evidence="3">
    <location>
        <begin position="28"/>
        <end position="609"/>
    </location>
</feature>
<dbReference type="PANTHER" id="PTHR16026">
    <property type="entry name" value="CARTILAGE ACIDIC PROTEIN 1"/>
    <property type="match status" value="1"/>
</dbReference>
<dbReference type="InterPro" id="IPR027039">
    <property type="entry name" value="Crtac1"/>
</dbReference>
<feature type="signal peptide" evidence="3">
    <location>
        <begin position="1"/>
        <end position="27"/>
    </location>
</feature>
<dbReference type="InterPro" id="IPR011519">
    <property type="entry name" value="UnbV_ASPIC"/>
</dbReference>
<organism evidence="5">
    <name type="scientific">Candidatus Kentrum sp. FW</name>
    <dbReference type="NCBI Taxonomy" id="2126338"/>
    <lineage>
        <taxon>Bacteria</taxon>
        <taxon>Pseudomonadati</taxon>
        <taxon>Pseudomonadota</taxon>
        <taxon>Gammaproteobacteria</taxon>
        <taxon>Candidatus Kentrum</taxon>
    </lineage>
</organism>
<dbReference type="AlphaFoldDB" id="A0A450SRK3"/>
<dbReference type="Pfam" id="PF07593">
    <property type="entry name" value="UnbV_ASPIC"/>
    <property type="match status" value="1"/>
</dbReference>
<gene>
    <name evidence="5" type="ORF">BECKFW1821A_GA0114235_106310</name>
    <name evidence="6" type="ORF">BECKFW1821B_GA0114236_10836</name>
</gene>
<proteinExistence type="predicted"/>
<evidence type="ECO:0000313" key="6">
    <source>
        <dbReference type="EMBL" id="VFJ63429.1"/>
    </source>
</evidence>
<dbReference type="Gene3D" id="2.130.10.130">
    <property type="entry name" value="Integrin alpha, N-terminal"/>
    <property type="match status" value="2"/>
</dbReference>
<dbReference type="InterPro" id="IPR013517">
    <property type="entry name" value="FG-GAP"/>
</dbReference>